<dbReference type="EMBL" id="GG745358">
    <property type="protein sequence ID" value="KNE68796.1"/>
    <property type="molecule type" value="Genomic_DNA"/>
</dbReference>
<name>A0A0L0T221_ALLM3</name>
<evidence type="ECO:0000256" key="1">
    <source>
        <dbReference type="ARBA" id="ARBA00001941"/>
    </source>
</evidence>
<dbReference type="GO" id="GO:0016810">
    <property type="term" value="F:hydrolase activity, acting on carbon-nitrogen (but not peptide) bonds"/>
    <property type="evidence" value="ECO:0007669"/>
    <property type="project" value="InterPro"/>
</dbReference>
<protein>
    <recommendedName>
        <fullName evidence="6">NodB homology domain-containing protein</fullName>
    </recommendedName>
</protein>
<organism evidence="7 8">
    <name type="scientific">Allomyces macrogynus (strain ATCC 38327)</name>
    <name type="common">Allomyces javanicus var. macrogynus</name>
    <dbReference type="NCBI Taxonomy" id="578462"/>
    <lineage>
        <taxon>Eukaryota</taxon>
        <taxon>Fungi</taxon>
        <taxon>Fungi incertae sedis</taxon>
        <taxon>Blastocladiomycota</taxon>
        <taxon>Blastocladiomycetes</taxon>
        <taxon>Blastocladiales</taxon>
        <taxon>Blastocladiaceae</taxon>
        <taxon>Allomyces</taxon>
    </lineage>
</organism>
<evidence type="ECO:0000256" key="5">
    <source>
        <dbReference type="ARBA" id="ARBA00023277"/>
    </source>
</evidence>
<dbReference type="InterPro" id="IPR011330">
    <property type="entry name" value="Glyco_hydro/deAcase_b/a-brl"/>
</dbReference>
<keyword evidence="2" id="KW-0479">Metal-binding</keyword>
<dbReference type="InterPro" id="IPR002509">
    <property type="entry name" value="NODB_dom"/>
</dbReference>
<dbReference type="PANTHER" id="PTHR46471">
    <property type="entry name" value="CHITIN DEACETYLASE"/>
    <property type="match status" value="1"/>
</dbReference>
<feature type="domain" description="NodB homology" evidence="6">
    <location>
        <begin position="57"/>
        <end position="250"/>
    </location>
</feature>
<dbReference type="GO" id="GO:0046872">
    <property type="term" value="F:metal ion binding"/>
    <property type="evidence" value="ECO:0007669"/>
    <property type="project" value="UniProtKB-KW"/>
</dbReference>
<comment type="cofactor">
    <cofactor evidence="1">
        <name>Co(2+)</name>
        <dbReference type="ChEBI" id="CHEBI:48828"/>
    </cofactor>
</comment>
<evidence type="ECO:0000256" key="2">
    <source>
        <dbReference type="ARBA" id="ARBA00022723"/>
    </source>
</evidence>
<dbReference type="PANTHER" id="PTHR46471:SF2">
    <property type="entry name" value="CHITIN DEACETYLASE-RELATED"/>
    <property type="match status" value="1"/>
</dbReference>
<dbReference type="SUPFAM" id="SSF88713">
    <property type="entry name" value="Glycoside hydrolase/deacetylase"/>
    <property type="match status" value="1"/>
</dbReference>
<gene>
    <name evidence="7" type="ORF">AMAG_13437</name>
</gene>
<reference evidence="7 8" key="1">
    <citation type="submission" date="2009-11" db="EMBL/GenBank/DDBJ databases">
        <title>Annotation of Allomyces macrogynus ATCC 38327.</title>
        <authorList>
            <consortium name="The Broad Institute Genome Sequencing Platform"/>
            <person name="Russ C."/>
            <person name="Cuomo C."/>
            <person name="Burger G."/>
            <person name="Gray M.W."/>
            <person name="Holland P.W.H."/>
            <person name="King N."/>
            <person name="Lang F.B.F."/>
            <person name="Roger A.J."/>
            <person name="Ruiz-Trillo I."/>
            <person name="Young S.K."/>
            <person name="Zeng Q."/>
            <person name="Gargeya S."/>
            <person name="Fitzgerald M."/>
            <person name="Haas B."/>
            <person name="Abouelleil A."/>
            <person name="Alvarado L."/>
            <person name="Arachchi H.M."/>
            <person name="Berlin A."/>
            <person name="Chapman S.B."/>
            <person name="Gearin G."/>
            <person name="Goldberg J."/>
            <person name="Griggs A."/>
            <person name="Gujja S."/>
            <person name="Hansen M."/>
            <person name="Heiman D."/>
            <person name="Howarth C."/>
            <person name="Larimer J."/>
            <person name="Lui A."/>
            <person name="MacDonald P.J.P."/>
            <person name="McCowen C."/>
            <person name="Montmayeur A."/>
            <person name="Murphy C."/>
            <person name="Neiman D."/>
            <person name="Pearson M."/>
            <person name="Priest M."/>
            <person name="Roberts A."/>
            <person name="Saif S."/>
            <person name="Shea T."/>
            <person name="Sisk P."/>
            <person name="Stolte C."/>
            <person name="Sykes S."/>
            <person name="Wortman J."/>
            <person name="Nusbaum C."/>
            <person name="Birren B."/>
        </authorList>
    </citation>
    <scope>NUCLEOTIDE SEQUENCE [LARGE SCALE GENOMIC DNA]</scope>
    <source>
        <strain evidence="7 8">ATCC 38327</strain>
    </source>
</reference>
<reference evidence="8" key="2">
    <citation type="submission" date="2009-11" db="EMBL/GenBank/DDBJ databases">
        <title>The Genome Sequence of Allomyces macrogynus strain ATCC 38327.</title>
        <authorList>
            <consortium name="The Broad Institute Genome Sequencing Platform"/>
            <person name="Russ C."/>
            <person name="Cuomo C."/>
            <person name="Shea T."/>
            <person name="Young S.K."/>
            <person name="Zeng Q."/>
            <person name="Koehrsen M."/>
            <person name="Haas B."/>
            <person name="Borodovsky M."/>
            <person name="Guigo R."/>
            <person name="Alvarado L."/>
            <person name="Berlin A."/>
            <person name="Borenstein D."/>
            <person name="Chen Z."/>
            <person name="Engels R."/>
            <person name="Freedman E."/>
            <person name="Gellesch M."/>
            <person name="Goldberg J."/>
            <person name="Griggs A."/>
            <person name="Gujja S."/>
            <person name="Heiman D."/>
            <person name="Hepburn T."/>
            <person name="Howarth C."/>
            <person name="Jen D."/>
            <person name="Larson L."/>
            <person name="Lewis B."/>
            <person name="Mehta T."/>
            <person name="Park D."/>
            <person name="Pearson M."/>
            <person name="Roberts A."/>
            <person name="Saif S."/>
            <person name="Shenoy N."/>
            <person name="Sisk P."/>
            <person name="Stolte C."/>
            <person name="Sykes S."/>
            <person name="Walk T."/>
            <person name="White J."/>
            <person name="Yandava C."/>
            <person name="Burger G."/>
            <person name="Gray M.W."/>
            <person name="Holland P.W.H."/>
            <person name="King N."/>
            <person name="Lang F.B.F."/>
            <person name="Roger A.J."/>
            <person name="Ruiz-Trillo I."/>
            <person name="Lander E."/>
            <person name="Nusbaum C."/>
        </authorList>
    </citation>
    <scope>NUCLEOTIDE SEQUENCE [LARGE SCALE GENOMIC DNA]</scope>
    <source>
        <strain evidence="8">ATCC 38327</strain>
    </source>
</reference>
<evidence type="ECO:0000313" key="8">
    <source>
        <dbReference type="Proteomes" id="UP000054350"/>
    </source>
</evidence>
<evidence type="ECO:0000256" key="4">
    <source>
        <dbReference type="ARBA" id="ARBA00022801"/>
    </source>
</evidence>
<evidence type="ECO:0000256" key="3">
    <source>
        <dbReference type="ARBA" id="ARBA00022729"/>
    </source>
</evidence>
<dbReference type="GO" id="GO:0005975">
    <property type="term" value="P:carbohydrate metabolic process"/>
    <property type="evidence" value="ECO:0007669"/>
    <property type="project" value="InterPro"/>
</dbReference>
<keyword evidence="5" id="KW-0119">Carbohydrate metabolism</keyword>
<sequence length="288" mass="31251">MVLTNTISRGTLALIIALIAIYYAMTDPEAEKARARQVARRSPVAYAPPPSQCQRSGHIALTFDNGLLVEHTSALLDQLKKSKIKATFHIDPATIGKDDVADTVLRRIYAEGHILGLNWPLPGTDPRTLTETQLRRLLAAGSTRIYNAVGVHPRFLRLPQGQLNSQVEQVVDSMGFRTTYWNLDTHADRLCTDPAAVPAVVDAIHAPLDEFKSAGNLLGTFITRFTDKCPVAPAVGQATHMMAAFGYAIVHLDECVGMAVRYRSSADSLEIGSAPLPTNTAALRPKSS</sequence>
<keyword evidence="3" id="KW-0732">Signal</keyword>
<dbReference type="OrthoDB" id="407355at2759"/>
<dbReference type="VEuPathDB" id="FungiDB:AMAG_13437"/>
<dbReference type="eggNOG" id="ENOG502SB4K">
    <property type="taxonomic scope" value="Eukaryota"/>
</dbReference>
<dbReference type="PROSITE" id="PS51677">
    <property type="entry name" value="NODB"/>
    <property type="match status" value="1"/>
</dbReference>
<dbReference type="Pfam" id="PF01522">
    <property type="entry name" value="Polysacc_deac_1"/>
    <property type="match status" value="1"/>
</dbReference>
<evidence type="ECO:0000313" key="7">
    <source>
        <dbReference type="EMBL" id="KNE68796.1"/>
    </source>
</evidence>
<keyword evidence="4" id="KW-0378">Hydrolase</keyword>
<dbReference type="AlphaFoldDB" id="A0A0L0T221"/>
<proteinExistence type="predicted"/>
<keyword evidence="8" id="KW-1185">Reference proteome</keyword>
<accession>A0A0L0T221</accession>
<dbReference type="Proteomes" id="UP000054350">
    <property type="component" value="Unassembled WGS sequence"/>
</dbReference>
<dbReference type="STRING" id="578462.A0A0L0T221"/>
<dbReference type="Gene3D" id="3.20.20.370">
    <property type="entry name" value="Glycoside hydrolase/deacetylase"/>
    <property type="match status" value="1"/>
</dbReference>
<evidence type="ECO:0000259" key="6">
    <source>
        <dbReference type="PROSITE" id="PS51677"/>
    </source>
</evidence>